<dbReference type="GO" id="GO:0046873">
    <property type="term" value="F:metal ion transmembrane transporter activity"/>
    <property type="evidence" value="ECO:0007669"/>
    <property type="project" value="InterPro"/>
</dbReference>
<dbReference type="EMBL" id="CP051680">
    <property type="protein sequence ID" value="QJD83800.1"/>
    <property type="molecule type" value="Genomic_DNA"/>
</dbReference>
<organism evidence="7 8">
    <name type="scientific">Cohnella herbarum</name>
    <dbReference type="NCBI Taxonomy" id="2728023"/>
    <lineage>
        <taxon>Bacteria</taxon>
        <taxon>Bacillati</taxon>
        <taxon>Bacillota</taxon>
        <taxon>Bacilli</taxon>
        <taxon>Bacillales</taxon>
        <taxon>Paenibacillaceae</taxon>
        <taxon>Cohnella</taxon>
    </lineage>
</organism>
<dbReference type="SUPFAM" id="SSF143865">
    <property type="entry name" value="CorA soluble domain-like"/>
    <property type="match status" value="1"/>
</dbReference>
<evidence type="ECO:0000256" key="6">
    <source>
        <dbReference type="SAM" id="Phobius"/>
    </source>
</evidence>
<sequence length="311" mass="36093">MLNIYKNDFSGKMNEISQFDKGSWIHLSHPSEQEKQLLVQELNIDLEFLSDALDEEELGRIDRDGNRVKLFVDIPICTKDGAKDIYSTVPLGILIMDNYFVTVCLEETAVIDEFTANKVRNLQTHMRTRFVLQILYLTSFYYLQFLKKINRQIETLEMSLRRSMKNKELLTLLELQKSLVYFSTSLETNNMLIERLFSGTFLKMYEEDKELLEEVKIEIRQATKMTETYTVILGNIMNCFGSVISNNVNHVVKLLTAITIIITLPMVIGTFYGMNVELPIQSNPHAFAIIMVMSVTITSITAILFWRKKYF</sequence>
<dbReference type="PANTHER" id="PTHR47891:SF2">
    <property type="entry name" value="MAGNESIUM AND COBALT TRANSPORTER"/>
    <property type="match status" value="1"/>
</dbReference>
<evidence type="ECO:0000256" key="1">
    <source>
        <dbReference type="ARBA" id="ARBA00004141"/>
    </source>
</evidence>
<dbReference type="InterPro" id="IPR045863">
    <property type="entry name" value="CorA_TM1_TM2"/>
</dbReference>
<protein>
    <submittedName>
        <fullName evidence="7">Magnesium transporter CorA family protein</fullName>
    </submittedName>
</protein>
<dbReference type="AlphaFoldDB" id="A0A7Z2VIX4"/>
<reference evidence="7 8" key="1">
    <citation type="submission" date="2020-04" db="EMBL/GenBank/DDBJ databases">
        <title>Genome sequencing of novel species.</title>
        <authorList>
            <person name="Heo J."/>
            <person name="Kim S.-J."/>
            <person name="Kim J.-S."/>
            <person name="Hong S.-B."/>
            <person name="Kwon S.-W."/>
        </authorList>
    </citation>
    <scope>NUCLEOTIDE SEQUENCE [LARGE SCALE GENOMIC DNA]</scope>
    <source>
        <strain evidence="7 8">MFER-1</strain>
    </source>
</reference>
<comment type="subcellular location">
    <subcellularLocation>
        <location evidence="1">Membrane</location>
        <topology evidence="1">Multi-pass membrane protein</topology>
    </subcellularLocation>
</comment>
<name>A0A7Z2VIX4_9BACL</name>
<feature type="transmembrane region" description="Helical" evidence="6">
    <location>
        <begin position="254"/>
        <end position="274"/>
    </location>
</feature>
<evidence type="ECO:0000256" key="5">
    <source>
        <dbReference type="ARBA" id="ARBA00023136"/>
    </source>
</evidence>
<feature type="transmembrane region" description="Helical" evidence="6">
    <location>
        <begin position="286"/>
        <end position="306"/>
    </location>
</feature>
<keyword evidence="4 6" id="KW-1133">Transmembrane helix</keyword>
<dbReference type="KEGG" id="cheb:HH215_11820"/>
<dbReference type="PANTHER" id="PTHR47891">
    <property type="entry name" value="TRANSPORTER-RELATED"/>
    <property type="match status" value="1"/>
</dbReference>
<dbReference type="SUPFAM" id="SSF144083">
    <property type="entry name" value="Magnesium transport protein CorA, transmembrane region"/>
    <property type="match status" value="1"/>
</dbReference>
<dbReference type="CDD" id="cd12827">
    <property type="entry name" value="EcCorA_ZntB-like_u2"/>
    <property type="match status" value="1"/>
</dbReference>
<dbReference type="RefSeq" id="WP_169280087.1">
    <property type="nucleotide sequence ID" value="NZ_CP051680.1"/>
</dbReference>
<dbReference type="GO" id="GO:0016020">
    <property type="term" value="C:membrane"/>
    <property type="evidence" value="ECO:0007669"/>
    <property type="project" value="UniProtKB-SubCell"/>
</dbReference>
<dbReference type="InterPro" id="IPR047199">
    <property type="entry name" value="CorA-like"/>
</dbReference>
<evidence type="ECO:0000256" key="2">
    <source>
        <dbReference type="ARBA" id="ARBA00009765"/>
    </source>
</evidence>
<dbReference type="Gene3D" id="3.30.460.20">
    <property type="entry name" value="CorA soluble domain-like"/>
    <property type="match status" value="1"/>
</dbReference>
<proteinExistence type="inferred from homology"/>
<evidence type="ECO:0000313" key="8">
    <source>
        <dbReference type="Proteomes" id="UP000502248"/>
    </source>
</evidence>
<keyword evidence="8" id="KW-1185">Reference proteome</keyword>
<keyword evidence="3 6" id="KW-0812">Transmembrane</keyword>
<dbReference type="Pfam" id="PF01544">
    <property type="entry name" value="CorA"/>
    <property type="match status" value="1"/>
</dbReference>
<keyword evidence="5 6" id="KW-0472">Membrane</keyword>
<accession>A0A7Z2VIX4</accession>
<evidence type="ECO:0000256" key="4">
    <source>
        <dbReference type="ARBA" id="ARBA00022989"/>
    </source>
</evidence>
<evidence type="ECO:0000256" key="3">
    <source>
        <dbReference type="ARBA" id="ARBA00022692"/>
    </source>
</evidence>
<dbReference type="InterPro" id="IPR002523">
    <property type="entry name" value="MgTranspt_CorA/ZnTranspt_ZntB"/>
</dbReference>
<dbReference type="InterPro" id="IPR045861">
    <property type="entry name" value="CorA_cytoplasmic_dom"/>
</dbReference>
<dbReference type="Gene3D" id="1.20.58.340">
    <property type="entry name" value="Magnesium transport protein CorA, transmembrane region"/>
    <property type="match status" value="2"/>
</dbReference>
<comment type="similarity">
    <text evidence="2">Belongs to the CorA metal ion transporter (MIT) (TC 1.A.35) family.</text>
</comment>
<dbReference type="Proteomes" id="UP000502248">
    <property type="component" value="Chromosome"/>
</dbReference>
<evidence type="ECO:0000313" key="7">
    <source>
        <dbReference type="EMBL" id="QJD83800.1"/>
    </source>
</evidence>
<gene>
    <name evidence="7" type="ORF">HH215_11820</name>
</gene>